<reference evidence="2" key="1">
    <citation type="journal article" date="2020" name="bioRxiv">
        <title>Comparative genomics of Chlamydomonas.</title>
        <authorList>
            <person name="Craig R.J."/>
            <person name="Hasan A.R."/>
            <person name="Ness R.W."/>
            <person name="Keightley P.D."/>
        </authorList>
    </citation>
    <scope>NUCLEOTIDE SEQUENCE</scope>
    <source>
        <strain evidence="2">CCAP 11/70</strain>
    </source>
</reference>
<comment type="caution">
    <text evidence="2">The sequence shown here is derived from an EMBL/GenBank/DDBJ whole genome shotgun (WGS) entry which is preliminary data.</text>
</comment>
<dbReference type="EMBL" id="JAEHOE010000148">
    <property type="protein sequence ID" value="KAG2484554.1"/>
    <property type="molecule type" value="Genomic_DNA"/>
</dbReference>
<accession>A0A836BR89</accession>
<keyword evidence="3" id="KW-1185">Reference proteome</keyword>
<name>A0A836BR89_9CHLO</name>
<feature type="compositionally biased region" description="Low complexity" evidence="1">
    <location>
        <begin position="48"/>
        <end position="63"/>
    </location>
</feature>
<feature type="compositionally biased region" description="Pro residues" evidence="1">
    <location>
        <begin position="76"/>
        <end position="87"/>
    </location>
</feature>
<dbReference type="Proteomes" id="UP000612055">
    <property type="component" value="Unassembled WGS sequence"/>
</dbReference>
<feature type="compositionally biased region" description="Basic and acidic residues" evidence="1">
    <location>
        <begin position="118"/>
        <end position="138"/>
    </location>
</feature>
<sequence length="243" mass="25455">MACPLPARAAAGHVCATTSVSSPVRASPAPCVSGHQRRGGCAARAYGEAPSTTTSTSTSAESPRGLLGSIRIKVNPPRPTSAPPAPPSLIHSPAFVQRELIKPGEVAPGPSAPPAVTERPRVSRDESDGERPGSRLAEVIKRVDRSLDELEQKPLPLQREIYQASRSPVGKATGIALEAAAKVTVAATKEAVKVAVPMGQWVLKEGAKAAMALMQRAMQEAARKEVEGGTGTRRISVKKKRED</sequence>
<evidence type="ECO:0000313" key="3">
    <source>
        <dbReference type="Proteomes" id="UP000612055"/>
    </source>
</evidence>
<gene>
    <name evidence="2" type="ORF">HYH03_016689</name>
</gene>
<dbReference type="AlphaFoldDB" id="A0A836BR89"/>
<dbReference type="OrthoDB" id="548205at2759"/>
<proteinExistence type="predicted"/>
<feature type="region of interest" description="Disordered" evidence="1">
    <location>
        <begin position="42"/>
        <end position="90"/>
    </location>
</feature>
<feature type="region of interest" description="Disordered" evidence="1">
    <location>
        <begin position="223"/>
        <end position="243"/>
    </location>
</feature>
<evidence type="ECO:0000313" key="2">
    <source>
        <dbReference type="EMBL" id="KAG2484554.1"/>
    </source>
</evidence>
<evidence type="ECO:0000256" key="1">
    <source>
        <dbReference type="SAM" id="MobiDB-lite"/>
    </source>
</evidence>
<protein>
    <submittedName>
        <fullName evidence="2">Uncharacterized protein</fullName>
    </submittedName>
</protein>
<organism evidence="2 3">
    <name type="scientific">Edaphochlamys debaryana</name>
    <dbReference type="NCBI Taxonomy" id="47281"/>
    <lineage>
        <taxon>Eukaryota</taxon>
        <taxon>Viridiplantae</taxon>
        <taxon>Chlorophyta</taxon>
        <taxon>core chlorophytes</taxon>
        <taxon>Chlorophyceae</taxon>
        <taxon>CS clade</taxon>
        <taxon>Chlamydomonadales</taxon>
        <taxon>Chlamydomonadales incertae sedis</taxon>
        <taxon>Edaphochlamys</taxon>
    </lineage>
</organism>
<feature type="region of interest" description="Disordered" evidence="1">
    <location>
        <begin position="104"/>
        <end position="138"/>
    </location>
</feature>